<dbReference type="GO" id="GO:0008758">
    <property type="term" value="F:UDP-2,3-diacylglucosamine hydrolase activity"/>
    <property type="evidence" value="ECO:0007669"/>
    <property type="project" value="TreeGrafter"/>
</dbReference>
<accession>A0A3P3VWF9</accession>
<dbReference type="EMBL" id="RQVS01000018">
    <property type="protein sequence ID" value="RRJ85789.1"/>
    <property type="molecule type" value="Genomic_DNA"/>
</dbReference>
<dbReference type="AlphaFoldDB" id="A0A3P3VWF9"/>
<organism evidence="2 3">
    <name type="scientific">Gulosibacter macacae</name>
    <dbReference type="NCBI Taxonomy" id="2488791"/>
    <lineage>
        <taxon>Bacteria</taxon>
        <taxon>Bacillati</taxon>
        <taxon>Actinomycetota</taxon>
        <taxon>Actinomycetes</taxon>
        <taxon>Micrococcales</taxon>
        <taxon>Microbacteriaceae</taxon>
        <taxon>Gulosibacter</taxon>
    </lineage>
</organism>
<evidence type="ECO:0000259" key="1">
    <source>
        <dbReference type="Pfam" id="PF00149"/>
    </source>
</evidence>
<dbReference type="PANTHER" id="PTHR31302">
    <property type="entry name" value="TRANSMEMBRANE PROTEIN WITH METALLOPHOSPHOESTERASE DOMAIN-RELATED"/>
    <property type="match status" value="1"/>
</dbReference>
<dbReference type="InterPro" id="IPR029052">
    <property type="entry name" value="Metallo-depent_PP-like"/>
</dbReference>
<proteinExistence type="predicted"/>
<comment type="caution">
    <text evidence="2">The sequence shown here is derived from an EMBL/GenBank/DDBJ whole genome shotgun (WGS) entry which is preliminary data.</text>
</comment>
<sequence length="309" mass="33527">MRPLRTLTLGAAAIMASGLGFVTWAVAIERRRFVLRELELPMLAPGSEPLRILHLADFHLAPWQRKKIKFVQRLAELEPDLIVATGDNLGHVDALPQLAEMLEPFRGVPALSVFGSNDYYGPVLKSPLTYLLPKRPGVKRMRDLDERALRALLFDDLGWTDLTNSAAVIEAAGRRVRAIGVDDPHIKVDRLAVAEEAFAGVSAGAEWDVTLGLVHAPYQRILDPYAAEGIGVDAIFAGHTHGGQVCLPGSRAIVTNCDLPPEYAGGLTQWGPSGRTVPLHISRGLGTSIYAPVRTFCPPEATLVTLVSR</sequence>
<dbReference type="RefSeq" id="WP_124973756.1">
    <property type="nucleotide sequence ID" value="NZ_RQVS01000018.1"/>
</dbReference>
<dbReference type="InterPro" id="IPR004843">
    <property type="entry name" value="Calcineurin-like_PHP"/>
</dbReference>
<dbReference type="GO" id="GO:0009245">
    <property type="term" value="P:lipid A biosynthetic process"/>
    <property type="evidence" value="ECO:0007669"/>
    <property type="project" value="TreeGrafter"/>
</dbReference>
<dbReference type="Proteomes" id="UP000274391">
    <property type="component" value="Unassembled WGS sequence"/>
</dbReference>
<feature type="domain" description="Calcineurin-like phosphoesterase" evidence="1">
    <location>
        <begin position="50"/>
        <end position="242"/>
    </location>
</feature>
<reference evidence="2 3" key="1">
    <citation type="submission" date="2018-11" db="EMBL/GenBank/DDBJ databases">
        <title>YIM 102482-1 draft genome.</title>
        <authorList>
            <person name="Li G."/>
            <person name="Jiang Y."/>
        </authorList>
    </citation>
    <scope>NUCLEOTIDE SEQUENCE [LARGE SCALE GENOMIC DNA]</scope>
    <source>
        <strain evidence="2 3">YIM 102482-1</strain>
    </source>
</reference>
<gene>
    <name evidence="2" type="ORF">EG850_11885</name>
</gene>
<dbReference type="PANTHER" id="PTHR31302:SF20">
    <property type="entry name" value="CONSERVED PROTEIN"/>
    <property type="match status" value="1"/>
</dbReference>
<dbReference type="Pfam" id="PF00149">
    <property type="entry name" value="Metallophos"/>
    <property type="match status" value="1"/>
</dbReference>
<dbReference type="OrthoDB" id="9780884at2"/>
<name>A0A3P3VWF9_9MICO</name>
<dbReference type="InterPro" id="IPR051158">
    <property type="entry name" value="Metallophosphoesterase_sf"/>
</dbReference>
<dbReference type="SUPFAM" id="SSF56300">
    <property type="entry name" value="Metallo-dependent phosphatases"/>
    <property type="match status" value="1"/>
</dbReference>
<dbReference type="Gene3D" id="3.60.21.10">
    <property type="match status" value="1"/>
</dbReference>
<evidence type="ECO:0000313" key="2">
    <source>
        <dbReference type="EMBL" id="RRJ85789.1"/>
    </source>
</evidence>
<dbReference type="GO" id="GO:0016020">
    <property type="term" value="C:membrane"/>
    <property type="evidence" value="ECO:0007669"/>
    <property type="project" value="GOC"/>
</dbReference>
<keyword evidence="3" id="KW-1185">Reference proteome</keyword>
<evidence type="ECO:0000313" key="3">
    <source>
        <dbReference type="Proteomes" id="UP000274391"/>
    </source>
</evidence>
<protein>
    <submittedName>
        <fullName evidence="2">Metallophosphoesterase</fullName>
    </submittedName>
</protein>